<reference evidence="3" key="1">
    <citation type="submission" date="2016-09" db="EMBL/GenBank/DDBJ databases">
        <authorList>
            <person name="Koehorst J."/>
        </authorList>
    </citation>
    <scope>NUCLEOTIDE SEQUENCE [LARGE SCALE GENOMIC DNA]</scope>
</reference>
<dbReference type="InterPro" id="IPR036388">
    <property type="entry name" value="WH-like_DNA-bd_sf"/>
</dbReference>
<protein>
    <submittedName>
        <fullName evidence="2">Transcription regulator asnc-type</fullName>
    </submittedName>
</protein>
<dbReference type="SUPFAM" id="SSF54909">
    <property type="entry name" value="Dimeric alpha+beta barrel"/>
    <property type="match status" value="1"/>
</dbReference>
<organism evidence="2 3">
    <name type="scientific">Akkermansia glycaniphila</name>
    <dbReference type="NCBI Taxonomy" id="1679444"/>
    <lineage>
        <taxon>Bacteria</taxon>
        <taxon>Pseudomonadati</taxon>
        <taxon>Verrucomicrobiota</taxon>
        <taxon>Verrucomicrobiia</taxon>
        <taxon>Verrucomicrobiales</taxon>
        <taxon>Akkermansiaceae</taxon>
        <taxon>Akkermansia</taxon>
    </lineage>
</organism>
<dbReference type="GO" id="GO:0043200">
    <property type="term" value="P:response to amino acid"/>
    <property type="evidence" value="ECO:0007669"/>
    <property type="project" value="TreeGrafter"/>
</dbReference>
<dbReference type="Pfam" id="PF01037">
    <property type="entry name" value="AsnC_trans_reg"/>
    <property type="match status" value="1"/>
</dbReference>
<dbReference type="InterPro" id="IPR019887">
    <property type="entry name" value="Tscrpt_reg_AsnC/Lrp_C"/>
</dbReference>
<dbReference type="SUPFAM" id="SSF46785">
    <property type="entry name" value="Winged helix' DNA-binding domain"/>
    <property type="match status" value="1"/>
</dbReference>
<accession>A0A1C7P8N7</accession>
<dbReference type="InterPro" id="IPR036390">
    <property type="entry name" value="WH_DNA-bd_sf"/>
</dbReference>
<dbReference type="Proteomes" id="UP000176204">
    <property type="component" value="Chromosome I"/>
</dbReference>
<name>A0A1C7P8N7_9BACT</name>
<keyword evidence="3" id="KW-1185">Reference proteome</keyword>
<dbReference type="InterPro" id="IPR011008">
    <property type="entry name" value="Dimeric_a/b-barrel"/>
</dbReference>
<feature type="domain" description="Transcription regulator AsnC/Lrp ligand binding" evidence="1">
    <location>
        <begin position="64"/>
        <end position="138"/>
    </location>
</feature>
<dbReference type="Pfam" id="PF13412">
    <property type="entry name" value="HTH_24"/>
    <property type="match status" value="1"/>
</dbReference>
<dbReference type="STRING" id="1679444.PYTT_1743"/>
<dbReference type="OrthoDB" id="66249at2"/>
<dbReference type="Gene3D" id="3.30.70.920">
    <property type="match status" value="1"/>
</dbReference>
<dbReference type="SMART" id="SM00344">
    <property type="entry name" value="HTH_ASNC"/>
    <property type="match status" value="1"/>
</dbReference>
<evidence type="ECO:0000259" key="1">
    <source>
        <dbReference type="Pfam" id="PF01037"/>
    </source>
</evidence>
<dbReference type="PANTHER" id="PTHR30154:SF34">
    <property type="entry name" value="TRANSCRIPTIONAL REGULATOR AZLB"/>
    <property type="match status" value="1"/>
</dbReference>
<dbReference type="EMBL" id="LT629973">
    <property type="protein sequence ID" value="SEH92220.1"/>
    <property type="molecule type" value="Genomic_DNA"/>
</dbReference>
<dbReference type="InterPro" id="IPR019888">
    <property type="entry name" value="Tscrpt_reg_AsnC-like"/>
</dbReference>
<evidence type="ECO:0000313" key="3">
    <source>
        <dbReference type="Proteomes" id="UP000176204"/>
    </source>
</evidence>
<dbReference type="AlphaFoldDB" id="A0A1C7P8N7"/>
<dbReference type="GO" id="GO:0043565">
    <property type="term" value="F:sequence-specific DNA binding"/>
    <property type="evidence" value="ECO:0007669"/>
    <property type="project" value="TreeGrafter"/>
</dbReference>
<dbReference type="GO" id="GO:0005829">
    <property type="term" value="C:cytosol"/>
    <property type="evidence" value="ECO:0007669"/>
    <property type="project" value="TreeGrafter"/>
</dbReference>
<dbReference type="KEGG" id="agl:PYTT_1743"/>
<proteinExistence type="predicted"/>
<dbReference type="PANTHER" id="PTHR30154">
    <property type="entry name" value="LEUCINE-RESPONSIVE REGULATORY PROTEIN"/>
    <property type="match status" value="1"/>
</dbReference>
<dbReference type="RefSeq" id="WP_067777718.1">
    <property type="nucleotide sequence ID" value="NZ_JACVVN010000012.1"/>
</dbReference>
<sequence length="159" mass="17527">MTQDSLLKILESDARLSDCEIADRLGLTADEVSACRAELEEQGRIVGYQAITNDDEEVGVSAFIEVRLTPERGGGFDRLAERIARFDEVKSCYLASGGFDLLLQVDGCTLVDVARFVSEKLSSMDGVLSTSTHFRLKTYKRDGFLFGVQPSHERLSVSP</sequence>
<evidence type="ECO:0000313" key="2">
    <source>
        <dbReference type="EMBL" id="SEH92220.1"/>
    </source>
</evidence>
<dbReference type="Gene3D" id="1.10.10.10">
    <property type="entry name" value="Winged helix-like DNA-binding domain superfamily/Winged helix DNA-binding domain"/>
    <property type="match status" value="1"/>
</dbReference>
<gene>
    <name evidence="2" type="ORF">PYTT_1743</name>
</gene>